<reference evidence="2" key="1">
    <citation type="submission" date="2018-03" db="EMBL/GenBank/DDBJ databases">
        <authorList>
            <person name="Zecchin S."/>
        </authorList>
    </citation>
    <scope>NUCLEOTIDE SEQUENCE [LARGE SCALE GENOMIC DNA]</scope>
</reference>
<dbReference type="EMBL" id="OUUY01000010">
    <property type="protein sequence ID" value="SPP99684.1"/>
    <property type="molecule type" value="Genomic_DNA"/>
</dbReference>
<sequence>MVWVTGVCNKRTPDGPPRPLLGEVPFLRVIGADRRIAFESYTDEPIVIKPIVIKPIVIISCNCLKGTLGNPYASALLFSAGYSHLQRNA</sequence>
<name>A0A2U3QE73_9BACT</name>
<dbReference type="Proteomes" id="UP000245125">
    <property type="component" value="Unassembled WGS sequence"/>
</dbReference>
<dbReference type="AlphaFoldDB" id="A0A2U3QE73"/>
<evidence type="ECO:0000313" key="2">
    <source>
        <dbReference type="Proteomes" id="UP000245125"/>
    </source>
</evidence>
<evidence type="ECO:0000313" key="1">
    <source>
        <dbReference type="EMBL" id="SPP99684.1"/>
    </source>
</evidence>
<protein>
    <submittedName>
        <fullName evidence="1">Uncharacterized protein</fullName>
    </submittedName>
</protein>
<keyword evidence="2" id="KW-1185">Reference proteome</keyword>
<gene>
    <name evidence="1" type="ORF">NBG4_1070008</name>
</gene>
<accession>A0A2U3QE73</accession>
<proteinExistence type="predicted"/>
<organism evidence="1 2">
    <name type="scientific">Candidatus Sulfobium mesophilum</name>
    <dbReference type="NCBI Taxonomy" id="2016548"/>
    <lineage>
        <taxon>Bacteria</taxon>
        <taxon>Pseudomonadati</taxon>
        <taxon>Nitrospirota</taxon>
        <taxon>Nitrospiria</taxon>
        <taxon>Nitrospirales</taxon>
        <taxon>Nitrospiraceae</taxon>
        <taxon>Candidatus Sulfobium</taxon>
    </lineage>
</organism>